<evidence type="ECO:0000256" key="3">
    <source>
        <dbReference type="RuleBase" id="RU003616"/>
    </source>
</evidence>
<keyword evidence="7" id="KW-1185">Reference proteome</keyword>
<accession>A0A3D8QZY8</accession>
<feature type="compositionally biased region" description="Basic and acidic residues" evidence="4">
    <location>
        <begin position="116"/>
        <end position="128"/>
    </location>
</feature>
<dbReference type="STRING" id="1810919.A0A3D8QZY8"/>
<evidence type="ECO:0000259" key="5">
    <source>
        <dbReference type="PROSITE" id="PS01031"/>
    </source>
</evidence>
<dbReference type="PANTHER" id="PTHR11527">
    <property type="entry name" value="HEAT-SHOCK PROTEIN 20 FAMILY MEMBER"/>
    <property type="match status" value="1"/>
</dbReference>
<evidence type="ECO:0000256" key="4">
    <source>
        <dbReference type="SAM" id="MobiDB-lite"/>
    </source>
</evidence>
<dbReference type="InterPro" id="IPR031107">
    <property type="entry name" value="Small_HSP"/>
</dbReference>
<dbReference type="Gene3D" id="2.60.40.790">
    <property type="match status" value="1"/>
</dbReference>
<dbReference type="PROSITE" id="PS01031">
    <property type="entry name" value="SHSP"/>
    <property type="match status" value="1"/>
</dbReference>
<dbReference type="RefSeq" id="XP_026600340.1">
    <property type="nucleotide sequence ID" value="XM_026751254.1"/>
</dbReference>
<proteinExistence type="inferred from homology"/>
<dbReference type="GeneID" id="38119608"/>
<reference evidence="6 7" key="1">
    <citation type="journal article" date="2018" name="IMA Fungus">
        <title>IMA Genome-F 9: Draft genome sequence of Annulohypoxylon stygium, Aspergillus mulundensis, Berkeleyomyces basicola (syn. Thielaviopsis basicola), Ceratocystis smalleyi, two Cercospora beticola strains, Coleophoma cylindrospora, Fusarium fracticaudum, Phialophora cf. hyalina, and Morchella septimelata.</title>
        <authorList>
            <person name="Wingfield B.D."/>
            <person name="Bills G.F."/>
            <person name="Dong Y."/>
            <person name="Huang W."/>
            <person name="Nel W.J."/>
            <person name="Swalarsk-Parry B.S."/>
            <person name="Vaghefi N."/>
            <person name="Wilken P.M."/>
            <person name="An Z."/>
            <person name="de Beer Z.W."/>
            <person name="De Vos L."/>
            <person name="Chen L."/>
            <person name="Duong T.A."/>
            <person name="Gao Y."/>
            <person name="Hammerbacher A."/>
            <person name="Kikkert J.R."/>
            <person name="Li Y."/>
            <person name="Li H."/>
            <person name="Li K."/>
            <person name="Li Q."/>
            <person name="Liu X."/>
            <person name="Ma X."/>
            <person name="Naidoo K."/>
            <person name="Pethybridge S.J."/>
            <person name="Sun J."/>
            <person name="Steenkamp E.T."/>
            <person name="van der Nest M.A."/>
            <person name="van Wyk S."/>
            <person name="Wingfield M.J."/>
            <person name="Xiong C."/>
            <person name="Yue Q."/>
            <person name="Zhang X."/>
        </authorList>
    </citation>
    <scope>NUCLEOTIDE SEQUENCE [LARGE SCALE GENOMIC DNA]</scope>
    <source>
        <strain evidence="6 7">DSM 5745</strain>
    </source>
</reference>
<sequence length="185" mass="20507">MSLFRTVPSGGDFSPLFRLLDDYDSHRSSRSQQASLQSFAPRFDVRESKDAYHLDGELPGIPQSNIDIEFTDPQTLVIKGRSEREYHSSSDDKDKSPERAAEGQGQAEGESSEVAKSGEKQVSREKAANKPRFWVSERSVGEFQRTFTFPTRVAQDDVKASLKDGILSVVVPKAAAPTAKKITIQ</sequence>
<feature type="compositionally biased region" description="Basic and acidic residues" evidence="4">
    <location>
        <begin position="80"/>
        <end position="101"/>
    </location>
</feature>
<name>A0A3D8QZY8_9EURO</name>
<evidence type="ECO:0000313" key="6">
    <source>
        <dbReference type="EMBL" id="RDW67372.1"/>
    </source>
</evidence>
<dbReference type="Proteomes" id="UP000256690">
    <property type="component" value="Unassembled WGS sequence"/>
</dbReference>
<evidence type="ECO:0000313" key="7">
    <source>
        <dbReference type="Proteomes" id="UP000256690"/>
    </source>
</evidence>
<dbReference type="InterPro" id="IPR002068">
    <property type="entry name" value="A-crystallin/Hsp20_dom"/>
</dbReference>
<dbReference type="OrthoDB" id="1431247at2759"/>
<gene>
    <name evidence="6" type="ORF">DSM5745_09238</name>
</gene>
<evidence type="ECO:0000256" key="2">
    <source>
        <dbReference type="PROSITE-ProRule" id="PRU00285"/>
    </source>
</evidence>
<dbReference type="AlphaFoldDB" id="A0A3D8QZY8"/>
<dbReference type="InterPro" id="IPR008978">
    <property type="entry name" value="HSP20-like_chaperone"/>
</dbReference>
<dbReference type="Pfam" id="PF00011">
    <property type="entry name" value="HSP20"/>
    <property type="match status" value="1"/>
</dbReference>
<dbReference type="SUPFAM" id="SSF49764">
    <property type="entry name" value="HSP20-like chaperones"/>
    <property type="match status" value="1"/>
</dbReference>
<evidence type="ECO:0000256" key="1">
    <source>
        <dbReference type="ARBA" id="ARBA00023016"/>
    </source>
</evidence>
<dbReference type="CDD" id="cd06464">
    <property type="entry name" value="ACD_sHsps-like"/>
    <property type="match status" value="1"/>
</dbReference>
<feature type="region of interest" description="Disordered" evidence="4">
    <location>
        <begin position="77"/>
        <end position="131"/>
    </location>
</feature>
<organism evidence="6 7">
    <name type="scientific">Aspergillus mulundensis</name>
    <dbReference type="NCBI Taxonomy" id="1810919"/>
    <lineage>
        <taxon>Eukaryota</taxon>
        <taxon>Fungi</taxon>
        <taxon>Dikarya</taxon>
        <taxon>Ascomycota</taxon>
        <taxon>Pezizomycotina</taxon>
        <taxon>Eurotiomycetes</taxon>
        <taxon>Eurotiomycetidae</taxon>
        <taxon>Eurotiales</taxon>
        <taxon>Aspergillaceae</taxon>
        <taxon>Aspergillus</taxon>
        <taxon>Aspergillus subgen. Nidulantes</taxon>
    </lineage>
</organism>
<feature type="domain" description="SHSP" evidence="5">
    <location>
        <begin position="34"/>
        <end position="185"/>
    </location>
</feature>
<protein>
    <submittedName>
        <fullName evidence="6">30 kDa heat shock protein</fullName>
    </submittedName>
</protein>
<dbReference type="EMBL" id="PVWQ01000012">
    <property type="protein sequence ID" value="RDW67372.1"/>
    <property type="molecule type" value="Genomic_DNA"/>
</dbReference>
<comment type="similarity">
    <text evidence="2 3">Belongs to the small heat shock protein (HSP20) family.</text>
</comment>
<comment type="caution">
    <text evidence="6">The sequence shown here is derived from an EMBL/GenBank/DDBJ whole genome shotgun (WGS) entry which is preliminary data.</text>
</comment>
<keyword evidence="1 6" id="KW-0346">Stress response</keyword>